<feature type="transmembrane region" description="Helical" evidence="1">
    <location>
        <begin position="76"/>
        <end position="93"/>
    </location>
</feature>
<dbReference type="Proteomes" id="UP001551482">
    <property type="component" value="Unassembled WGS sequence"/>
</dbReference>
<dbReference type="Pfam" id="PF11139">
    <property type="entry name" value="SfLAP"/>
    <property type="match status" value="1"/>
</dbReference>
<feature type="transmembrane region" description="Helical" evidence="1">
    <location>
        <begin position="126"/>
        <end position="153"/>
    </location>
</feature>
<evidence type="ECO:0000256" key="1">
    <source>
        <dbReference type="SAM" id="Phobius"/>
    </source>
</evidence>
<keyword evidence="1" id="KW-0472">Membrane</keyword>
<keyword evidence="1" id="KW-0812">Transmembrane</keyword>
<protein>
    <submittedName>
        <fullName evidence="2">GAP family protein</fullName>
    </submittedName>
</protein>
<proteinExistence type="predicted"/>
<reference evidence="2 3" key="1">
    <citation type="submission" date="2024-06" db="EMBL/GenBank/DDBJ databases">
        <title>The Natural Products Discovery Center: Release of the First 8490 Sequenced Strains for Exploring Actinobacteria Biosynthetic Diversity.</title>
        <authorList>
            <person name="Kalkreuter E."/>
            <person name="Kautsar S.A."/>
            <person name="Yang D."/>
            <person name="Bader C.D."/>
            <person name="Teijaro C.N."/>
            <person name="Fluegel L."/>
            <person name="Davis C.M."/>
            <person name="Simpson J.R."/>
            <person name="Lauterbach L."/>
            <person name="Steele A.D."/>
            <person name="Gui C."/>
            <person name="Meng S."/>
            <person name="Li G."/>
            <person name="Viehrig K."/>
            <person name="Ye F."/>
            <person name="Su P."/>
            <person name="Kiefer A.F."/>
            <person name="Nichols A."/>
            <person name="Cepeda A.J."/>
            <person name="Yan W."/>
            <person name="Fan B."/>
            <person name="Jiang Y."/>
            <person name="Adhikari A."/>
            <person name="Zheng C.-J."/>
            <person name="Schuster L."/>
            <person name="Cowan T.M."/>
            <person name="Smanski M.J."/>
            <person name="Chevrette M.G."/>
            <person name="De Carvalho L.P.S."/>
            <person name="Shen B."/>
        </authorList>
    </citation>
    <scope>NUCLEOTIDE SEQUENCE [LARGE SCALE GENOMIC DNA]</scope>
    <source>
        <strain evidence="2 3">NPDC048946</strain>
    </source>
</reference>
<dbReference type="RefSeq" id="WP_358352400.1">
    <property type="nucleotide sequence ID" value="NZ_JBEZFP010000021.1"/>
</dbReference>
<feature type="transmembrane region" description="Helical" evidence="1">
    <location>
        <begin position="159"/>
        <end position="182"/>
    </location>
</feature>
<sequence length="227" mass="22923">MGDAIGQVLSPAIGVAISPIPLIAVILMLATPKGRANGLAFAAGWIVALAAGVALLVAVGAGGGADDGEGGRSAEWTYWIKLGIAVLFLFLAVKQWLGRPKAGEEPQLPSWMRTIDRFTPAKSAGLAFVLAVVNPKNLALVVAAGVSIAGAATDTGARIAAAAVFVAVASLCTVVPLGVYLFGGVKAARTLDGWKAWMARHNGAIMAVLFLVLGVKSLGDAISGLTA</sequence>
<evidence type="ECO:0000313" key="3">
    <source>
        <dbReference type="Proteomes" id="UP001551482"/>
    </source>
</evidence>
<dbReference type="EMBL" id="JBEZFP010000021">
    <property type="protein sequence ID" value="MEU8134056.1"/>
    <property type="molecule type" value="Genomic_DNA"/>
</dbReference>
<dbReference type="InterPro" id="IPR021315">
    <property type="entry name" value="Gap/Sap"/>
</dbReference>
<evidence type="ECO:0000313" key="2">
    <source>
        <dbReference type="EMBL" id="MEU8134056.1"/>
    </source>
</evidence>
<keyword evidence="3" id="KW-1185">Reference proteome</keyword>
<accession>A0ABV3DE81</accession>
<gene>
    <name evidence="2" type="ORF">AB0C36_11140</name>
</gene>
<comment type="caution">
    <text evidence="2">The sequence shown here is derived from an EMBL/GenBank/DDBJ whole genome shotgun (WGS) entry which is preliminary data.</text>
</comment>
<feature type="transmembrane region" description="Helical" evidence="1">
    <location>
        <begin position="12"/>
        <end position="30"/>
    </location>
</feature>
<name>A0ABV3DE81_9ACTN</name>
<keyword evidence="1" id="KW-1133">Transmembrane helix</keyword>
<feature type="transmembrane region" description="Helical" evidence="1">
    <location>
        <begin position="203"/>
        <end position="225"/>
    </location>
</feature>
<organism evidence="2 3">
    <name type="scientific">Streptodolium elevatio</name>
    <dbReference type="NCBI Taxonomy" id="3157996"/>
    <lineage>
        <taxon>Bacteria</taxon>
        <taxon>Bacillati</taxon>
        <taxon>Actinomycetota</taxon>
        <taxon>Actinomycetes</taxon>
        <taxon>Kitasatosporales</taxon>
        <taxon>Streptomycetaceae</taxon>
        <taxon>Streptodolium</taxon>
    </lineage>
</organism>
<feature type="transmembrane region" description="Helical" evidence="1">
    <location>
        <begin position="42"/>
        <end position="64"/>
    </location>
</feature>